<dbReference type="InterPro" id="IPR038883">
    <property type="entry name" value="AN11006-like"/>
</dbReference>
<protein>
    <recommendedName>
        <fullName evidence="5">F-box domain-containing protein</fullName>
    </recommendedName>
</protein>
<proteinExistence type="predicted"/>
<feature type="domain" description="Probable treble clef zinc finger fungi" evidence="2">
    <location>
        <begin position="68"/>
        <end position="100"/>
    </location>
</feature>
<dbReference type="InterPro" id="IPR058252">
    <property type="entry name" value="zf_Tbcl_4"/>
</dbReference>
<dbReference type="InterPro" id="IPR058251">
    <property type="entry name" value="zf_Tbcl_3"/>
</dbReference>
<dbReference type="Pfam" id="PF26647">
    <property type="entry name" value="zf_Tbcl_3"/>
    <property type="match status" value="1"/>
</dbReference>
<dbReference type="OrthoDB" id="5600002at2759"/>
<keyword evidence="4" id="KW-1185">Reference proteome</keyword>
<gene>
    <name evidence="3" type="ORF">P153DRAFT_393684</name>
</gene>
<evidence type="ECO:0000259" key="2">
    <source>
        <dbReference type="Pfam" id="PF26648"/>
    </source>
</evidence>
<dbReference type="AlphaFoldDB" id="A0A6A6AQD0"/>
<dbReference type="EMBL" id="ML977500">
    <property type="protein sequence ID" value="KAF2132721.1"/>
    <property type="molecule type" value="Genomic_DNA"/>
</dbReference>
<evidence type="ECO:0000259" key="1">
    <source>
        <dbReference type="Pfam" id="PF26647"/>
    </source>
</evidence>
<evidence type="ECO:0000313" key="4">
    <source>
        <dbReference type="Proteomes" id="UP000799771"/>
    </source>
</evidence>
<evidence type="ECO:0000313" key="3">
    <source>
        <dbReference type="EMBL" id="KAF2132721.1"/>
    </source>
</evidence>
<reference evidence="3" key="1">
    <citation type="journal article" date="2020" name="Stud. Mycol.">
        <title>101 Dothideomycetes genomes: a test case for predicting lifestyles and emergence of pathogens.</title>
        <authorList>
            <person name="Haridas S."/>
            <person name="Albert R."/>
            <person name="Binder M."/>
            <person name="Bloem J."/>
            <person name="Labutti K."/>
            <person name="Salamov A."/>
            <person name="Andreopoulos B."/>
            <person name="Baker S."/>
            <person name="Barry K."/>
            <person name="Bills G."/>
            <person name="Bluhm B."/>
            <person name="Cannon C."/>
            <person name="Castanera R."/>
            <person name="Culley D."/>
            <person name="Daum C."/>
            <person name="Ezra D."/>
            <person name="Gonzalez J."/>
            <person name="Henrissat B."/>
            <person name="Kuo A."/>
            <person name="Liang C."/>
            <person name="Lipzen A."/>
            <person name="Lutzoni F."/>
            <person name="Magnuson J."/>
            <person name="Mondo S."/>
            <person name="Nolan M."/>
            <person name="Ohm R."/>
            <person name="Pangilinan J."/>
            <person name="Park H.-J."/>
            <person name="Ramirez L."/>
            <person name="Alfaro M."/>
            <person name="Sun H."/>
            <person name="Tritt A."/>
            <person name="Yoshinaga Y."/>
            <person name="Zwiers L.-H."/>
            <person name="Turgeon B."/>
            <person name="Goodwin S."/>
            <person name="Spatafora J."/>
            <person name="Crous P."/>
            <person name="Grigoriev I."/>
        </authorList>
    </citation>
    <scope>NUCLEOTIDE SEQUENCE</scope>
    <source>
        <strain evidence="3">CBS 119687</strain>
    </source>
</reference>
<evidence type="ECO:0008006" key="5">
    <source>
        <dbReference type="Google" id="ProtNLM"/>
    </source>
</evidence>
<feature type="domain" description="Probable treble clef zinc finger" evidence="1">
    <location>
        <begin position="28"/>
        <end position="62"/>
    </location>
</feature>
<dbReference type="Proteomes" id="UP000799771">
    <property type="component" value="Unassembled WGS sequence"/>
</dbReference>
<dbReference type="PANTHER" id="PTHR42085:SF2">
    <property type="entry name" value="F-BOX DOMAIN-CONTAINING PROTEIN"/>
    <property type="match status" value="1"/>
</dbReference>
<accession>A0A6A6AQD0</accession>
<dbReference type="PANTHER" id="PTHR42085">
    <property type="entry name" value="F-BOX DOMAIN-CONTAINING PROTEIN"/>
    <property type="match status" value="1"/>
</dbReference>
<dbReference type="GeneID" id="54411686"/>
<organism evidence="3 4">
    <name type="scientific">Dothidotthia symphoricarpi CBS 119687</name>
    <dbReference type="NCBI Taxonomy" id="1392245"/>
    <lineage>
        <taxon>Eukaryota</taxon>
        <taxon>Fungi</taxon>
        <taxon>Dikarya</taxon>
        <taxon>Ascomycota</taxon>
        <taxon>Pezizomycotina</taxon>
        <taxon>Dothideomycetes</taxon>
        <taxon>Pleosporomycetidae</taxon>
        <taxon>Pleosporales</taxon>
        <taxon>Dothidotthiaceae</taxon>
        <taxon>Dothidotthia</taxon>
    </lineage>
</organism>
<dbReference type="Pfam" id="PF26648">
    <property type="entry name" value="zf_Tbcl_4"/>
    <property type="match status" value="1"/>
</dbReference>
<sequence>MADTADEPPRSSSLDTPHAAACNHHDTPRAGYCSCITRAKRLCSRRAKFTSLEHLPACGIHQFYVGRAGQCQATEECGQLCNRLTPYNAPYHLCDSHIGTTTLPSYLMRLPTELRLMTFRYLFPEVIDVSTEGTKRVRSAILKVNRQIHEEASSVLYGELQFKATVSSTYIHFLGKYWFRHMHTLAKQFCQAGARRILNLDIEISFSNASRAPRGIEMFGISREEQELYELRDSVRKLVGILKPSSTSSTNLPTLKRLEVSSDFQTRYRWKSDELIAALFFVLGPFRDLGKVETPVLTLPSTKVLSPYTPFYHESRRAIADARQSETYRQLKKKWSRSMKCTSPANGNVQSNAIVLQKAFQKIEDFFQLLQGPDSGREVWTSTVFQYFECPLHLARVAYENGDIESINKIQDAISIRWINAHRRQQRSLQTVANCISSMFDSCDTGGENEEDQDKKPSLPELHPDAFVFEDVEPLTPIDDSSYRWPELSAEDTAPKRSDRGVVVKDDGFRLCIRKGGKEWVRLKTPRMVREARTGTRST</sequence>
<dbReference type="RefSeq" id="XP_033527108.1">
    <property type="nucleotide sequence ID" value="XM_033671254.1"/>
</dbReference>
<name>A0A6A6AQD0_9PLEO</name>